<dbReference type="VEuPathDB" id="VectorBase:ISCI002399"/>
<name>B7PDC2_IXOSC</name>
<dbReference type="EMBL" id="ABJB010083235">
    <property type="status" value="NOT_ANNOTATED_CDS"/>
    <property type="molecule type" value="Genomic_DNA"/>
</dbReference>
<protein>
    <submittedName>
        <fullName evidence="2 3">Secreted protein, putative</fullName>
    </submittedName>
</protein>
<dbReference type="HOGENOM" id="CLU_106444_0_0_1"/>
<dbReference type="VEuPathDB" id="VectorBase:ISCP_007315"/>
<dbReference type="EMBL" id="ABJB010206324">
    <property type="status" value="NOT_ANNOTATED_CDS"/>
    <property type="molecule type" value="Genomic_DNA"/>
</dbReference>
<evidence type="ECO:0000313" key="4">
    <source>
        <dbReference type="Proteomes" id="UP000001555"/>
    </source>
</evidence>
<keyword evidence="4" id="KW-1185">Reference proteome</keyword>
<dbReference type="EMBL" id="ABJB011073817">
    <property type="status" value="NOT_ANNOTATED_CDS"/>
    <property type="molecule type" value="Genomic_DNA"/>
</dbReference>
<gene>
    <name evidence="2" type="ORF">IscW_ISCW002399</name>
</gene>
<sequence>MTFIAVFILGASFFLESTSATDTSCFNLTISNVLGIGECLGTAGNVCAEDTDGVAGLVSALLVCAVNGISDLNLGSQLYLIEGALTFLLERAGLGLLADAIQGLCKLSLLDCSGFSLDNEAICAEPIVLNFPTALGLGKCVGDMAEVCIEGNPATDTLVKSIFDFLTCTVENVFSNNVGSLLTDLVCSLLNIILRDLGQLSGPFQVVVNTIETVLGLRCFDSGSFFS</sequence>
<feature type="chain" id="PRO_5010826042" evidence="1">
    <location>
        <begin position="21"/>
        <end position="227"/>
    </location>
</feature>
<keyword evidence="1" id="KW-0732">Signal</keyword>
<reference evidence="3" key="2">
    <citation type="submission" date="2020-05" db="UniProtKB">
        <authorList>
            <consortium name="EnsemblMetazoa"/>
        </authorList>
    </citation>
    <scope>IDENTIFICATION</scope>
    <source>
        <strain evidence="3">wikel</strain>
    </source>
</reference>
<dbReference type="EMBL" id="DS689220">
    <property type="protein sequence ID" value="EEC04594.1"/>
    <property type="molecule type" value="Genomic_DNA"/>
</dbReference>
<evidence type="ECO:0000313" key="3">
    <source>
        <dbReference type="EnsemblMetazoa" id="ISCW002399-PA"/>
    </source>
</evidence>
<accession>B7PDC2</accession>
<evidence type="ECO:0000313" key="2">
    <source>
        <dbReference type="EMBL" id="EEC04594.1"/>
    </source>
</evidence>
<evidence type="ECO:0000256" key="1">
    <source>
        <dbReference type="SAM" id="SignalP"/>
    </source>
</evidence>
<dbReference type="AlphaFoldDB" id="B7PDC2"/>
<dbReference type="Proteomes" id="UP000001555">
    <property type="component" value="Unassembled WGS sequence"/>
</dbReference>
<dbReference type="EnsemblMetazoa" id="ISCW002399-RA">
    <property type="protein sequence ID" value="ISCW002399-PA"/>
    <property type="gene ID" value="ISCW002399"/>
</dbReference>
<dbReference type="OrthoDB" id="6493022at2759"/>
<proteinExistence type="predicted"/>
<dbReference type="EMBL" id="ABJB011030225">
    <property type="status" value="NOT_ANNOTATED_CDS"/>
    <property type="molecule type" value="Genomic_DNA"/>
</dbReference>
<reference evidence="2 4" key="1">
    <citation type="submission" date="2008-03" db="EMBL/GenBank/DDBJ databases">
        <title>Annotation of Ixodes scapularis.</title>
        <authorList>
            <consortium name="Ixodes scapularis Genome Project Consortium"/>
            <person name="Caler E."/>
            <person name="Hannick L.I."/>
            <person name="Bidwell S."/>
            <person name="Joardar V."/>
            <person name="Thiagarajan M."/>
            <person name="Amedeo P."/>
            <person name="Galinsky K.J."/>
            <person name="Schobel S."/>
            <person name="Inman J."/>
            <person name="Hostetler J."/>
            <person name="Miller J."/>
            <person name="Hammond M."/>
            <person name="Megy K."/>
            <person name="Lawson D."/>
            <person name="Kodira C."/>
            <person name="Sutton G."/>
            <person name="Meyer J."/>
            <person name="Hill C.A."/>
            <person name="Birren B."/>
            <person name="Nene V."/>
            <person name="Collins F."/>
            <person name="Alarcon-Chaidez F."/>
            <person name="Wikel S."/>
            <person name="Strausberg R."/>
        </authorList>
    </citation>
    <scope>NUCLEOTIDE SEQUENCE [LARGE SCALE GENOMIC DNA]</scope>
    <source>
        <strain evidence="4">Wikel</strain>
        <strain evidence="2">Wikel colony</strain>
    </source>
</reference>
<dbReference type="PaxDb" id="6945-B7PDC2"/>
<dbReference type="InParanoid" id="B7PDC2"/>
<organism>
    <name type="scientific">Ixodes scapularis</name>
    <name type="common">Black-legged tick</name>
    <name type="synonym">Deer tick</name>
    <dbReference type="NCBI Taxonomy" id="6945"/>
    <lineage>
        <taxon>Eukaryota</taxon>
        <taxon>Metazoa</taxon>
        <taxon>Ecdysozoa</taxon>
        <taxon>Arthropoda</taxon>
        <taxon>Chelicerata</taxon>
        <taxon>Arachnida</taxon>
        <taxon>Acari</taxon>
        <taxon>Parasitiformes</taxon>
        <taxon>Ixodida</taxon>
        <taxon>Ixodoidea</taxon>
        <taxon>Ixodidae</taxon>
        <taxon>Ixodinae</taxon>
        <taxon>Ixodes</taxon>
    </lineage>
</organism>
<dbReference type="VEuPathDB" id="VectorBase:ISCW002399"/>
<dbReference type="EMBL" id="ABJB010907304">
    <property type="status" value="NOT_ANNOTATED_CDS"/>
    <property type="molecule type" value="Genomic_DNA"/>
</dbReference>
<feature type="signal peptide" evidence="1">
    <location>
        <begin position="1"/>
        <end position="20"/>
    </location>
</feature>